<keyword evidence="4 6" id="KW-1133">Transmembrane helix</keyword>
<keyword evidence="3 6" id="KW-0812">Transmembrane</keyword>
<evidence type="ECO:0000256" key="4">
    <source>
        <dbReference type="ARBA" id="ARBA00022989"/>
    </source>
</evidence>
<dbReference type="PANTHER" id="PTHR12677:SF55">
    <property type="entry name" value="UNDECAPRENYL PHOSPHATE TRANSPORTER SAOUHSC_00901-RELATED"/>
    <property type="match status" value="1"/>
</dbReference>
<reference evidence="9" key="1">
    <citation type="journal article" date="2019" name="Int. J. Syst. Evol. Microbiol.">
        <title>The Global Catalogue of Microorganisms (GCM) 10K type strain sequencing project: providing services to taxonomists for standard genome sequencing and annotation.</title>
        <authorList>
            <consortium name="The Broad Institute Genomics Platform"/>
            <consortium name="The Broad Institute Genome Sequencing Center for Infectious Disease"/>
            <person name="Wu L."/>
            <person name="Ma J."/>
        </authorList>
    </citation>
    <scope>NUCLEOTIDE SEQUENCE [LARGE SCALE GENOMIC DNA]</scope>
    <source>
        <strain evidence="9">TISTR 1571</strain>
    </source>
</reference>
<feature type="domain" description="VTT" evidence="7">
    <location>
        <begin position="53"/>
        <end position="171"/>
    </location>
</feature>
<evidence type="ECO:0000313" key="9">
    <source>
        <dbReference type="Proteomes" id="UP001597452"/>
    </source>
</evidence>
<dbReference type="RefSeq" id="WP_054754696.1">
    <property type="nucleotide sequence ID" value="NZ_JBHUMZ010000024.1"/>
</dbReference>
<name>A0ABW5QC09_9BACI</name>
<gene>
    <name evidence="8" type="ORF">ACFSW4_11150</name>
</gene>
<organism evidence="8 9">
    <name type="scientific">Piscibacillus salipiscarius</name>
    <dbReference type="NCBI Taxonomy" id="299480"/>
    <lineage>
        <taxon>Bacteria</taxon>
        <taxon>Bacillati</taxon>
        <taxon>Bacillota</taxon>
        <taxon>Bacilli</taxon>
        <taxon>Bacillales</taxon>
        <taxon>Bacillaceae</taxon>
        <taxon>Piscibacillus</taxon>
    </lineage>
</organism>
<comment type="subcellular location">
    <subcellularLocation>
        <location evidence="1 6">Cell membrane</location>
        <topology evidence="1 6">Multi-pass membrane protein</topology>
    </subcellularLocation>
</comment>
<dbReference type="InterPro" id="IPR015414">
    <property type="entry name" value="TMEM64"/>
</dbReference>
<evidence type="ECO:0000256" key="1">
    <source>
        <dbReference type="ARBA" id="ARBA00004651"/>
    </source>
</evidence>
<feature type="transmembrane region" description="Helical" evidence="6">
    <location>
        <begin position="181"/>
        <end position="200"/>
    </location>
</feature>
<proteinExistence type="inferred from homology"/>
<comment type="caution">
    <text evidence="8">The sequence shown here is derived from an EMBL/GenBank/DDBJ whole genome shotgun (WGS) entry which is preliminary data.</text>
</comment>
<evidence type="ECO:0000313" key="8">
    <source>
        <dbReference type="EMBL" id="MFD2639426.1"/>
    </source>
</evidence>
<dbReference type="InterPro" id="IPR032816">
    <property type="entry name" value="VTT_dom"/>
</dbReference>
<evidence type="ECO:0000256" key="2">
    <source>
        <dbReference type="ARBA" id="ARBA00022475"/>
    </source>
</evidence>
<evidence type="ECO:0000256" key="6">
    <source>
        <dbReference type="RuleBase" id="RU366058"/>
    </source>
</evidence>
<feature type="transmembrane region" description="Helical" evidence="6">
    <location>
        <begin position="123"/>
        <end position="144"/>
    </location>
</feature>
<dbReference type="Pfam" id="PF09335">
    <property type="entry name" value="VTT_dom"/>
    <property type="match status" value="1"/>
</dbReference>
<evidence type="ECO:0000259" key="7">
    <source>
        <dbReference type="Pfam" id="PF09335"/>
    </source>
</evidence>
<comment type="similarity">
    <text evidence="6">Belongs to the TVP38/TMEM64 family.</text>
</comment>
<protein>
    <recommendedName>
        <fullName evidence="6">TVP38/TMEM64 family membrane protein</fullName>
    </recommendedName>
</protein>
<dbReference type="PANTHER" id="PTHR12677">
    <property type="entry name" value="GOLGI APPARATUS MEMBRANE PROTEIN TVP38-RELATED"/>
    <property type="match status" value="1"/>
</dbReference>
<sequence>MNKEYSNLDELKEMMSDSVVGNFIIQLLEFYGSFGPIPGLLLPFIEAFLPFLPVIVFILANSIVYGLIFGFLFSWVSASAGAILVFILIRKLEKKFHWVERLKEQKQVNRVISFFDRHGFGPIFLLLCFPFSPSAIINVVAAFTSISIQQFILAVLLGKAAMIFSVSFVGDSIASFAQNPMRTIIVGVAIGLFWLIGKYIEKRIQASADRARREEVNEDD</sequence>
<feature type="transmembrane region" description="Helical" evidence="6">
    <location>
        <begin position="40"/>
        <end position="60"/>
    </location>
</feature>
<dbReference type="EMBL" id="JBHUMZ010000024">
    <property type="protein sequence ID" value="MFD2639426.1"/>
    <property type="molecule type" value="Genomic_DNA"/>
</dbReference>
<dbReference type="Proteomes" id="UP001597452">
    <property type="component" value="Unassembled WGS sequence"/>
</dbReference>
<accession>A0ABW5QC09</accession>
<keyword evidence="2 6" id="KW-1003">Cell membrane</keyword>
<evidence type="ECO:0000256" key="5">
    <source>
        <dbReference type="ARBA" id="ARBA00023136"/>
    </source>
</evidence>
<evidence type="ECO:0000256" key="3">
    <source>
        <dbReference type="ARBA" id="ARBA00022692"/>
    </source>
</evidence>
<keyword evidence="5 6" id="KW-0472">Membrane</keyword>
<feature type="transmembrane region" description="Helical" evidence="6">
    <location>
        <begin position="67"/>
        <end position="89"/>
    </location>
</feature>
<keyword evidence="9" id="KW-1185">Reference proteome</keyword>
<feature type="transmembrane region" description="Helical" evidence="6">
    <location>
        <begin position="151"/>
        <end position="169"/>
    </location>
</feature>